<accession>A0A0C3RV11</accession>
<dbReference type="AlphaFoldDB" id="A0A0C3RV11"/>
<sequence length="370" mass="42157">MSRNPISPKQLRLRITAVAMIPKLLQFRLGNKSHRAESPLGKAYILALPQEILDAILDFLFNDKIELKHCTLVLREWLCRARRHLFRDMNVLVTRLAEFRDFLAEDPAYVCNSIRFLKVKSQFSAAPVRLRDIHGCFMLLPAMDHLTLSSVSIARNEDRSPLGGAPTPGRFHKLTLSSMTVDAHDISQFLLLCPSRCELRLRRQCYMRQPSPTEAVTEEMNTLSITHGMKATNSRGDKGHVKTLVMGSWEHSQDGLATELSRSTNLLAGLISVYWHFIHDDAKRVAVKKFLETHGATLKWVGLDFLHFECGYYHSYHDLDEETGIDADTHLRPISHISGRGPGVLSKYDMAQVDLRGSKEVDQTFEWHTR</sequence>
<proteinExistence type="predicted"/>
<evidence type="ECO:0008006" key="3">
    <source>
        <dbReference type="Google" id="ProtNLM"/>
    </source>
</evidence>
<dbReference type="Proteomes" id="UP000053257">
    <property type="component" value="Unassembled WGS sequence"/>
</dbReference>
<dbReference type="EMBL" id="KN840556">
    <property type="protein sequence ID" value="KIP05006.1"/>
    <property type="molecule type" value="Genomic_DNA"/>
</dbReference>
<dbReference type="HOGENOM" id="CLU_814100_0_0_1"/>
<evidence type="ECO:0000313" key="2">
    <source>
        <dbReference type="Proteomes" id="UP000053257"/>
    </source>
</evidence>
<evidence type="ECO:0000313" key="1">
    <source>
        <dbReference type="EMBL" id="KIP05006.1"/>
    </source>
</evidence>
<name>A0A0C3RV11_PHLG1</name>
<protein>
    <recommendedName>
        <fullName evidence="3">F-box domain-containing protein</fullName>
    </recommendedName>
</protein>
<gene>
    <name evidence="1" type="ORF">PHLGIDRAFT_491676</name>
</gene>
<organism evidence="1 2">
    <name type="scientific">Phlebiopsis gigantea (strain 11061_1 CR5-6)</name>
    <name type="common">White-rot fungus</name>
    <name type="synonym">Peniophora gigantea</name>
    <dbReference type="NCBI Taxonomy" id="745531"/>
    <lineage>
        <taxon>Eukaryota</taxon>
        <taxon>Fungi</taxon>
        <taxon>Dikarya</taxon>
        <taxon>Basidiomycota</taxon>
        <taxon>Agaricomycotina</taxon>
        <taxon>Agaricomycetes</taxon>
        <taxon>Polyporales</taxon>
        <taxon>Phanerochaetaceae</taxon>
        <taxon>Phlebiopsis</taxon>
    </lineage>
</organism>
<reference evidence="1 2" key="1">
    <citation type="journal article" date="2014" name="PLoS Genet.">
        <title>Analysis of the Phlebiopsis gigantea genome, transcriptome and secretome provides insight into its pioneer colonization strategies of wood.</title>
        <authorList>
            <person name="Hori C."/>
            <person name="Ishida T."/>
            <person name="Igarashi K."/>
            <person name="Samejima M."/>
            <person name="Suzuki H."/>
            <person name="Master E."/>
            <person name="Ferreira P."/>
            <person name="Ruiz-Duenas F.J."/>
            <person name="Held B."/>
            <person name="Canessa P."/>
            <person name="Larrondo L.F."/>
            <person name="Schmoll M."/>
            <person name="Druzhinina I.S."/>
            <person name="Kubicek C.P."/>
            <person name="Gaskell J.A."/>
            <person name="Kersten P."/>
            <person name="St John F."/>
            <person name="Glasner J."/>
            <person name="Sabat G."/>
            <person name="Splinter BonDurant S."/>
            <person name="Syed K."/>
            <person name="Yadav J."/>
            <person name="Mgbeahuruike A.C."/>
            <person name="Kovalchuk A."/>
            <person name="Asiegbu F.O."/>
            <person name="Lackner G."/>
            <person name="Hoffmeister D."/>
            <person name="Rencoret J."/>
            <person name="Gutierrez A."/>
            <person name="Sun H."/>
            <person name="Lindquist E."/>
            <person name="Barry K."/>
            <person name="Riley R."/>
            <person name="Grigoriev I.V."/>
            <person name="Henrissat B."/>
            <person name="Kues U."/>
            <person name="Berka R.M."/>
            <person name="Martinez A.T."/>
            <person name="Covert S.F."/>
            <person name="Blanchette R.A."/>
            <person name="Cullen D."/>
        </authorList>
    </citation>
    <scope>NUCLEOTIDE SEQUENCE [LARGE SCALE GENOMIC DNA]</scope>
    <source>
        <strain evidence="1 2">11061_1 CR5-6</strain>
    </source>
</reference>
<keyword evidence="2" id="KW-1185">Reference proteome</keyword>
<dbReference type="OrthoDB" id="2921803at2759"/>